<dbReference type="Proteomes" id="UP000261540">
    <property type="component" value="Unplaced"/>
</dbReference>
<evidence type="ECO:0000313" key="3">
    <source>
        <dbReference type="Proteomes" id="UP000261540"/>
    </source>
</evidence>
<accession>A0A3B3RNR9</accession>
<dbReference type="AlphaFoldDB" id="A0A3B3RNR9"/>
<evidence type="ECO:0000313" key="2">
    <source>
        <dbReference type="Ensembl" id="ENSPKIP00000019933.1"/>
    </source>
</evidence>
<keyword evidence="3" id="KW-1185">Reference proteome</keyword>
<feature type="compositionally biased region" description="Acidic residues" evidence="1">
    <location>
        <begin position="303"/>
        <end position="312"/>
    </location>
</feature>
<dbReference type="InterPro" id="IPR043407">
    <property type="entry name" value="Nkap_D1"/>
</dbReference>
<proteinExistence type="predicted"/>
<dbReference type="PANTHER" id="PTHR46940">
    <property type="entry name" value="NKAP DOMAIN-CONTAINING 1"/>
    <property type="match status" value="1"/>
</dbReference>
<dbReference type="GeneTree" id="ENSGT00940000167059"/>
<feature type="compositionally biased region" description="Basic and acidic residues" evidence="1">
    <location>
        <begin position="170"/>
        <end position="182"/>
    </location>
</feature>
<evidence type="ECO:0000256" key="1">
    <source>
        <dbReference type="SAM" id="MobiDB-lite"/>
    </source>
</evidence>
<dbReference type="OrthoDB" id="10055694at2759"/>
<feature type="compositionally biased region" description="Basic residues" evidence="1">
    <location>
        <begin position="197"/>
        <end position="218"/>
    </location>
</feature>
<dbReference type="PANTHER" id="PTHR46940:SF1">
    <property type="entry name" value="NKAP DOMAIN CONTAINING 1"/>
    <property type="match status" value="1"/>
</dbReference>
<dbReference type="Ensembl" id="ENSPKIT00000000537.1">
    <property type="protein sequence ID" value="ENSPKIP00000019933.1"/>
    <property type="gene ID" value="ENSPKIG00000004907.1"/>
</dbReference>
<feature type="compositionally biased region" description="Basic and acidic residues" evidence="1">
    <location>
        <begin position="219"/>
        <end position="232"/>
    </location>
</feature>
<dbReference type="RefSeq" id="XP_023681765.1">
    <property type="nucleotide sequence ID" value="XM_023825997.2"/>
</dbReference>
<sequence length="312" mass="36151">MQTTANRFLVGGINRTTRGSALFKLREEVLCVWIRYNKSWSSLISLSRKGVVMSRVPMGKVLLRNVIRHTDAHNKIQEESEMWKLRDMEKQVQGRSCHRRPAPAYLARGSMHCDRIAAEGRSSSEDRLGERSEREARYWTRKLYEFEASDPDRWGHSGFKELYPEEFQSDSEKESSDGENVQRRKKKTKASLESEKHKRSKKSARKKKKKKKEKKRKKAGDSADDRSCSDRGVKRRKRSSGKTKHRRRRREKEQETRADSSTGDSHSGGAGGEQPTVTRKRGVSPEAQGEPPRKRRSWKETNEEQSEESSED</sequence>
<reference evidence="2" key="2">
    <citation type="submission" date="2025-09" db="UniProtKB">
        <authorList>
            <consortium name="Ensembl"/>
        </authorList>
    </citation>
    <scope>IDENTIFICATION</scope>
</reference>
<organism evidence="2 3">
    <name type="scientific">Paramormyrops kingsleyae</name>
    <dbReference type="NCBI Taxonomy" id="1676925"/>
    <lineage>
        <taxon>Eukaryota</taxon>
        <taxon>Metazoa</taxon>
        <taxon>Chordata</taxon>
        <taxon>Craniata</taxon>
        <taxon>Vertebrata</taxon>
        <taxon>Euteleostomi</taxon>
        <taxon>Actinopterygii</taxon>
        <taxon>Neopterygii</taxon>
        <taxon>Teleostei</taxon>
        <taxon>Osteoglossocephala</taxon>
        <taxon>Osteoglossomorpha</taxon>
        <taxon>Osteoglossiformes</taxon>
        <taxon>Mormyridae</taxon>
        <taxon>Paramormyrops</taxon>
    </lineage>
</organism>
<reference evidence="2" key="1">
    <citation type="submission" date="2025-08" db="UniProtKB">
        <authorList>
            <consortium name="Ensembl"/>
        </authorList>
    </citation>
    <scope>IDENTIFICATION</scope>
</reference>
<feature type="region of interest" description="Disordered" evidence="1">
    <location>
        <begin position="165"/>
        <end position="312"/>
    </location>
</feature>
<feature type="compositionally biased region" description="Basic residues" evidence="1">
    <location>
        <begin position="233"/>
        <end position="250"/>
    </location>
</feature>
<dbReference type="GeneID" id="111851254"/>
<dbReference type="Pfam" id="PF15692">
    <property type="entry name" value="NKAP"/>
    <property type="match status" value="1"/>
</dbReference>
<dbReference type="KEGG" id="pki:111851254"/>
<dbReference type="CTD" id="55216"/>
<name>A0A3B3RNR9_9TELE</name>
<protein>
    <submittedName>
        <fullName evidence="2">NKAP domain containing 1</fullName>
    </submittedName>
</protein>